<dbReference type="EMBL" id="MN041942">
    <property type="protein sequence ID" value="QID55922.1"/>
    <property type="molecule type" value="Genomic_DNA"/>
</dbReference>
<organism evidence="2">
    <name type="scientific">Blattabacterium sp.</name>
    <name type="common">Ectoneura hanitschi</name>
    <dbReference type="NCBI Taxonomy" id="2712801"/>
    <lineage>
        <taxon>Bacteria</taxon>
        <taxon>Pseudomonadati</taxon>
        <taxon>Bacteroidota</taxon>
        <taxon>Flavobacteriia</taxon>
        <taxon>Flavobacteriales</taxon>
        <taxon>Blattabacteriaceae</taxon>
        <taxon>Blattabacterium</taxon>
    </lineage>
</organism>
<accession>A0A6G6BVB6</accession>
<dbReference type="InterPro" id="IPR029464">
    <property type="entry name" value="HSDR_N"/>
</dbReference>
<proteinExistence type="predicted"/>
<evidence type="ECO:0000259" key="1">
    <source>
        <dbReference type="Pfam" id="PF13588"/>
    </source>
</evidence>
<dbReference type="Pfam" id="PF13588">
    <property type="entry name" value="HSDR_N_2"/>
    <property type="match status" value="1"/>
</dbReference>
<evidence type="ECO:0000313" key="2">
    <source>
        <dbReference type="EMBL" id="QID55922.1"/>
    </source>
</evidence>
<reference evidence="2" key="1">
    <citation type="journal article" date="2020" name="Biol. Lett.">
        <title>Evolutionary rates are correlated between cockroach symbionts and mitochondrial genomes.</title>
        <authorList>
            <person name="Arab D.A."/>
            <person name="Bourguignon T."/>
            <person name="Wang Z."/>
            <person name="Ho S.Y.W."/>
            <person name="Lo N."/>
        </authorList>
    </citation>
    <scope>NUCLEOTIDE SEQUENCE</scope>
    <source>
        <strain evidence="2">DHOG2957</strain>
    </source>
</reference>
<sequence length="144" mass="17233">MIFFNIFIKKFLYISTIKNKNFVYCVIRKKFLIFSQEELVRQYVIFLLKKIKNYKNSNIMVELPIKIGNLSKRLDILVLLNNQPHILVECKSPTVPINQKVFNQIAIYNKIIQSPYLMISNGIKNFVYKVNKIKKNYFFIKYIP</sequence>
<dbReference type="AlphaFoldDB" id="A0A6G6BVB6"/>
<protein>
    <recommendedName>
        <fullName evidence="1">Type I restriction enzyme R protein N-terminal domain-containing protein</fullName>
    </recommendedName>
</protein>
<feature type="non-terminal residue" evidence="2">
    <location>
        <position position="144"/>
    </location>
</feature>
<name>A0A6G6BVB6_9FLAO</name>
<feature type="domain" description="Type I restriction enzyme R protein N-terminal" evidence="1">
    <location>
        <begin position="36"/>
        <end position="144"/>
    </location>
</feature>